<evidence type="ECO:0000256" key="3">
    <source>
        <dbReference type="ARBA" id="ARBA00018930"/>
    </source>
</evidence>
<dbReference type="SUPFAM" id="SSF49265">
    <property type="entry name" value="Fibronectin type III"/>
    <property type="match status" value="1"/>
</dbReference>
<feature type="chain" id="PRO_5028204202" description="Interleukin-7 receptor subunit alpha" evidence="17">
    <location>
        <begin position="21"/>
        <end position="457"/>
    </location>
</feature>
<dbReference type="OrthoDB" id="8611929at2759"/>
<evidence type="ECO:0000256" key="17">
    <source>
        <dbReference type="SAM" id="SignalP"/>
    </source>
</evidence>
<evidence type="ECO:0000259" key="18">
    <source>
        <dbReference type="PROSITE" id="PS50853"/>
    </source>
</evidence>
<dbReference type="OMA" id="QIHRVDD"/>
<evidence type="ECO:0000256" key="5">
    <source>
        <dbReference type="ARBA" id="ARBA00022692"/>
    </source>
</evidence>
<dbReference type="GO" id="GO:0001913">
    <property type="term" value="P:T cell mediated cytotoxicity"/>
    <property type="evidence" value="ECO:0000318"/>
    <property type="project" value="GO_Central"/>
</dbReference>
<keyword evidence="9 16" id="KW-0472">Membrane</keyword>
<feature type="region of interest" description="Disordered" evidence="15">
    <location>
        <begin position="346"/>
        <end position="368"/>
    </location>
</feature>
<feature type="domain" description="Fibronectin type-III" evidence="18">
    <location>
        <begin position="132"/>
        <end position="231"/>
    </location>
</feature>
<evidence type="ECO:0000256" key="9">
    <source>
        <dbReference type="ARBA" id="ARBA00023136"/>
    </source>
</evidence>
<dbReference type="GeneTree" id="ENSGT00510000048500"/>
<keyword evidence="5 16" id="KW-0812">Transmembrane</keyword>
<dbReference type="InterPro" id="IPR013783">
    <property type="entry name" value="Ig-like_fold"/>
</dbReference>
<evidence type="ECO:0000256" key="14">
    <source>
        <dbReference type="ARBA" id="ARBA00047072"/>
    </source>
</evidence>
<keyword evidence="8 16" id="KW-1133">Transmembrane helix</keyword>
<dbReference type="FunCoup" id="F7A0L8">
    <property type="interactions" value="866"/>
</dbReference>
<comment type="subunit">
    <text evidence="14">The IL7 receptor is a heterodimer of IL7R and IL2RG. The TSLP receptor is a heterodimer of CRLF2 and IL7R. Interacts with CD53.</text>
</comment>
<evidence type="ECO:0000256" key="4">
    <source>
        <dbReference type="ARBA" id="ARBA00022553"/>
    </source>
</evidence>
<dbReference type="InterPro" id="IPR036116">
    <property type="entry name" value="FN3_sf"/>
</dbReference>
<keyword evidence="10" id="KW-1015">Disulfide bond</keyword>
<dbReference type="Gene3D" id="2.60.40.10">
    <property type="entry name" value="Immunoglobulins"/>
    <property type="match status" value="1"/>
</dbReference>
<protein>
    <recommendedName>
        <fullName evidence="3">Interleukin-7 receptor subunit alpha</fullName>
    </recommendedName>
</protein>
<dbReference type="GO" id="GO:0009897">
    <property type="term" value="C:external side of plasma membrane"/>
    <property type="evidence" value="ECO:0000318"/>
    <property type="project" value="GO_Central"/>
</dbReference>
<comment type="subcellular location">
    <subcellularLocation>
        <location evidence="1">Membrane</location>
        <topology evidence="1">Single-pass type I membrane protein</topology>
    </subcellularLocation>
</comment>
<dbReference type="Pfam" id="PF18447">
    <property type="entry name" value="FN3_7"/>
    <property type="match status" value="1"/>
</dbReference>
<dbReference type="Proteomes" id="UP000002279">
    <property type="component" value="Chromosome 3"/>
</dbReference>
<keyword evidence="4" id="KW-0597">Phosphoprotein</keyword>
<evidence type="ECO:0000256" key="12">
    <source>
        <dbReference type="ARBA" id="ARBA00023180"/>
    </source>
</evidence>
<evidence type="ECO:0000256" key="1">
    <source>
        <dbReference type="ARBA" id="ARBA00004479"/>
    </source>
</evidence>
<dbReference type="Ensembl" id="ENSOANT00000006573.3">
    <property type="protein sequence ID" value="ENSOANP00000006571.3"/>
    <property type="gene ID" value="ENSOANG00000004142.3"/>
</dbReference>
<dbReference type="CTD" id="3575"/>
<evidence type="ECO:0000256" key="8">
    <source>
        <dbReference type="ARBA" id="ARBA00022989"/>
    </source>
</evidence>
<dbReference type="InterPro" id="IPR003531">
    <property type="entry name" value="Hempt_rcpt_S_F1_CS"/>
</dbReference>
<evidence type="ECO:0000256" key="6">
    <source>
        <dbReference type="ARBA" id="ARBA00022729"/>
    </source>
</evidence>
<dbReference type="PANTHER" id="PTHR23037">
    <property type="entry name" value="CYTOKINE RECEPTOR"/>
    <property type="match status" value="1"/>
</dbReference>
<keyword evidence="11" id="KW-0675">Receptor</keyword>
<dbReference type="Bgee" id="ENSOANG00000004142">
    <property type="expression patterns" value="Expressed in ovary and 5 other cell types or tissues"/>
</dbReference>
<proteinExistence type="inferred from homology"/>
<comment type="function">
    <text evidence="13">Receptor for interleukin-7. Also acts as a receptor for thymic stromal lymphopoietin (TSLP).</text>
</comment>
<dbReference type="RefSeq" id="XP_007658243.2">
    <property type="nucleotide sequence ID" value="XM_007660053.3"/>
</dbReference>
<keyword evidence="6 17" id="KW-0732">Signal</keyword>
<evidence type="ECO:0000256" key="2">
    <source>
        <dbReference type="ARBA" id="ARBA00008280"/>
    </source>
</evidence>
<name>F7A0L8_ORNAN</name>
<dbReference type="Gene3D" id="2.60.40.1870">
    <property type="match status" value="1"/>
</dbReference>
<dbReference type="GO" id="GO:0046427">
    <property type="term" value="P:positive regulation of receptor signaling pathway via JAK-STAT"/>
    <property type="evidence" value="ECO:0000318"/>
    <property type="project" value="GO_Central"/>
</dbReference>
<reference evidence="19" key="3">
    <citation type="submission" date="2025-09" db="UniProtKB">
        <authorList>
            <consortium name="Ensembl"/>
        </authorList>
    </citation>
    <scope>IDENTIFICATION</scope>
    <source>
        <strain evidence="19">Glennie</strain>
    </source>
</reference>
<dbReference type="STRING" id="9258.ENSOANP00000006571"/>
<keyword evidence="12" id="KW-0325">Glycoprotein</keyword>
<feature type="transmembrane region" description="Helical" evidence="16">
    <location>
        <begin position="239"/>
        <end position="262"/>
    </location>
</feature>
<dbReference type="PROSITE" id="PS50853">
    <property type="entry name" value="FN3"/>
    <property type="match status" value="1"/>
</dbReference>
<dbReference type="GeneID" id="100078445"/>
<dbReference type="InterPro" id="IPR003961">
    <property type="entry name" value="FN3_dom"/>
</dbReference>
<dbReference type="HOGENOM" id="CLU_045398_0_0_1"/>
<dbReference type="AlphaFoldDB" id="F7A0L8"/>
<dbReference type="InterPro" id="IPR040997">
    <property type="entry name" value="FN3_7"/>
</dbReference>
<dbReference type="eggNOG" id="ENOG502S4WE">
    <property type="taxonomic scope" value="Eukaryota"/>
</dbReference>
<dbReference type="GO" id="GO:0004917">
    <property type="term" value="F:interleukin-7 receptor activity"/>
    <property type="evidence" value="ECO:0000318"/>
    <property type="project" value="GO_Central"/>
</dbReference>
<dbReference type="PROSITE" id="PS01355">
    <property type="entry name" value="HEMATOPO_REC_S_F1"/>
    <property type="match status" value="1"/>
</dbReference>
<evidence type="ECO:0000256" key="10">
    <source>
        <dbReference type="ARBA" id="ARBA00023157"/>
    </source>
</evidence>
<reference evidence="19 20" key="1">
    <citation type="journal article" date="2008" name="Nature">
        <title>Genome analysis of the platypus reveals unique signatures of evolution.</title>
        <authorList>
            <person name="Warren W.C."/>
            <person name="Hillier L.W."/>
            <person name="Marshall Graves J.A."/>
            <person name="Birney E."/>
            <person name="Ponting C.P."/>
            <person name="Grutzner F."/>
            <person name="Belov K."/>
            <person name="Miller W."/>
            <person name="Clarke L."/>
            <person name="Chinwalla A.T."/>
            <person name="Yang S.P."/>
            <person name="Heger A."/>
            <person name="Locke D.P."/>
            <person name="Miethke P."/>
            <person name="Waters P.D."/>
            <person name="Veyrunes F."/>
            <person name="Fulton L."/>
            <person name="Fulton B."/>
            <person name="Graves T."/>
            <person name="Wallis J."/>
            <person name="Puente X.S."/>
            <person name="Lopez-Otin C."/>
            <person name="Ordonez G.R."/>
            <person name="Eichler E.E."/>
            <person name="Chen L."/>
            <person name="Cheng Z."/>
            <person name="Deakin J.E."/>
            <person name="Alsop A."/>
            <person name="Thompson K."/>
            <person name="Kirby P."/>
            <person name="Papenfuss A.T."/>
            <person name="Wakefield M.J."/>
            <person name="Olender T."/>
            <person name="Lancet D."/>
            <person name="Huttley G.A."/>
            <person name="Smit A.F."/>
            <person name="Pask A."/>
            <person name="Temple-Smith P."/>
            <person name="Batzer M.A."/>
            <person name="Walker J.A."/>
            <person name="Konkel M.K."/>
            <person name="Harris R.S."/>
            <person name="Whittington C.M."/>
            <person name="Wong E.S."/>
            <person name="Gemmell N.J."/>
            <person name="Buschiazzo E."/>
            <person name="Vargas Jentzsch I.M."/>
            <person name="Merkel A."/>
            <person name="Schmitz J."/>
            <person name="Zemann A."/>
            <person name="Churakov G."/>
            <person name="Kriegs J.O."/>
            <person name="Brosius J."/>
            <person name="Murchison E.P."/>
            <person name="Sachidanandam R."/>
            <person name="Smith C."/>
            <person name="Hannon G.J."/>
            <person name="Tsend-Ayush E."/>
            <person name="McMillan D."/>
            <person name="Attenborough R."/>
            <person name="Rens W."/>
            <person name="Ferguson-Smith M."/>
            <person name="Lefevre C.M."/>
            <person name="Sharp J.A."/>
            <person name="Nicholas K.R."/>
            <person name="Ray D.A."/>
            <person name="Kube M."/>
            <person name="Reinhardt R."/>
            <person name="Pringle T.H."/>
            <person name="Taylor J."/>
            <person name="Jones R.C."/>
            <person name="Nixon B."/>
            <person name="Dacheux J.L."/>
            <person name="Niwa H."/>
            <person name="Sekita Y."/>
            <person name="Huang X."/>
            <person name="Stark A."/>
            <person name="Kheradpour P."/>
            <person name="Kellis M."/>
            <person name="Flicek P."/>
            <person name="Chen Y."/>
            <person name="Webber C."/>
            <person name="Hardison R."/>
            <person name="Nelson J."/>
            <person name="Hallsworth-Pepin K."/>
            <person name="Delehaunty K."/>
            <person name="Markovic C."/>
            <person name="Minx P."/>
            <person name="Feng Y."/>
            <person name="Kremitzki C."/>
            <person name="Mitreva M."/>
            <person name="Glasscock J."/>
            <person name="Wylie T."/>
            <person name="Wohldmann P."/>
            <person name="Thiru P."/>
            <person name="Nhan M.N."/>
            <person name="Pohl C.S."/>
            <person name="Smith S.M."/>
            <person name="Hou S."/>
            <person name="Nefedov M."/>
            <person name="de Jong P.J."/>
            <person name="Renfree M.B."/>
            <person name="Mardis E.R."/>
            <person name="Wilson R.K."/>
        </authorList>
    </citation>
    <scope>NUCLEOTIDE SEQUENCE [LARGE SCALE GENOMIC DNA]</scope>
    <source>
        <strain evidence="19 20">Glennie</strain>
    </source>
</reference>
<dbReference type="CDD" id="cd00063">
    <property type="entry name" value="FN3"/>
    <property type="match status" value="1"/>
</dbReference>
<accession>F7A0L8</accession>
<organism evidence="19 20">
    <name type="scientific">Ornithorhynchus anatinus</name>
    <name type="common">Duckbill platypus</name>
    <dbReference type="NCBI Taxonomy" id="9258"/>
    <lineage>
        <taxon>Eukaryota</taxon>
        <taxon>Metazoa</taxon>
        <taxon>Chordata</taxon>
        <taxon>Craniata</taxon>
        <taxon>Vertebrata</taxon>
        <taxon>Euteleostomi</taxon>
        <taxon>Mammalia</taxon>
        <taxon>Monotremata</taxon>
        <taxon>Ornithorhynchidae</taxon>
        <taxon>Ornithorhynchus</taxon>
    </lineage>
</organism>
<keyword evidence="7" id="KW-0832">Ubl conjugation</keyword>
<feature type="compositionally biased region" description="Polar residues" evidence="15">
    <location>
        <begin position="351"/>
        <end position="368"/>
    </location>
</feature>
<reference evidence="19" key="2">
    <citation type="submission" date="2025-08" db="UniProtKB">
        <authorList>
            <consortium name="Ensembl"/>
        </authorList>
    </citation>
    <scope>IDENTIFICATION</scope>
    <source>
        <strain evidence="19">Glennie</strain>
    </source>
</reference>
<evidence type="ECO:0000256" key="16">
    <source>
        <dbReference type="SAM" id="Phobius"/>
    </source>
</evidence>
<comment type="similarity">
    <text evidence="2">Belongs to the type I cytokine receptor family. Type 4 subfamily.</text>
</comment>
<dbReference type="GO" id="GO:0030097">
    <property type="term" value="P:hemopoiesis"/>
    <property type="evidence" value="ECO:0000318"/>
    <property type="project" value="GO_Central"/>
</dbReference>
<evidence type="ECO:0000256" key="7">
    <source>
        <dbReference type="ARBA" id="ARBA00022843"/>
    </source>
</evidence>
<sequence length="457" mass="50737">MRSLSTAFGIIFFLLRSASGESGSSPDDGFEDEELENYDFSCFSQLQVDGSKHTLTCSFEDSTLDQANLKIELCGKFLNENSCQPLEKPGGVYFLKTNAISLIGSCTLCAILEKKRKNCKVMTITKIVKPEAPFGINVTHRKRANDFLMTFNTTHAWKDYAKDLVHDVAYRQKKSDWMHINSTLTQIIFLERKLQPGAAYEVKVRSIPDGNYFKGTWSEWSASAFFETPPKPTEGVDPVLLSIVLLTFSFVAVLVILICVFWKNRIKPVLWPNLPDHKKTLEHLCKRPKMGLNISFNPESLKVDQIHKVDDIQAKEEVQNFLQAPPPPGEVDDLSEKLLLRGGLQGPDWPSENNQIPPVTFGGNSPTGSLNRNFKKGDLSLDPTLKFPSQLEGSKKDGHLYSGLLIQASPAGGNLGFPFPLKSGLLKSSAAPQGQPSSAASVLSHEYVTMSSFYQNQ</sequence>
<evidence type="ECO:0000313" key="20">
    <source>
        <dbReference type="Proteomes" id="UP000002279"/>
    </source>
</evidence>
<dbReference type="KEGG" id="oaa:100078445"/>
<evidence type="ECO:0000256" key="13">
    <source>
        <dbReference type="ARBA" id="ARBA00025125"/>
    </source>
</evidence>
<dbReference type="InParanoid" id="F7A0L8"/>
<keyword evidence="20" id="KW-1185">Reference proteome</keyword>
<evidence type="ECO:0000256" key="15">
    <source>
        <dbReference type="SAM" id="MobiDB-lite"/>
    </source>
</evidence>
<gene>
    <name evidence="19" type="primary">IL7R</name>
</gene>
<evidence type="ECO:0000313" key="19">
    <source>
        <dbReference type="Ensembl" id="ENSOANP00000006571.3"/>
    </source>
</evidence>
<feature type="signal peptide" evidence="17">
    <location>
        <begin position="1"/>
        <end position="20"/>
    </location>
</feature>
<dbReference type="PANTHER" id="PTHR23037:SF27">
    <property type="entry name" value="INTERLEUKIN-7 RECEPTOR SUBUNIT ALPHA"/>
    <property type="match status" value="1"/>
</dbReference>
<dbReference type="GO" id="GO:0038111">
    <property type="term" value="P:interleukin-7-mediated signaling pathway"/>
    <property type="evidence" value="ECO:0000318"/>
    <property type="project" value="GO_Central"/>
</dbReference>
<evidence type="ECO:0000256" key="11">
    <source>
        <dbReference type="ARBA" id="ARBA00023170"/>
    </source>
</evidence>